<proteinExistence type="inferred from homology"/>
<evidence type="ECO:0000259" key="6">
    <source>
        <dbReference type="Pfam" id="PF00881"/>
    </source>
</evidence>
<evidence type="ECO:0000256" key="3">
    <source>
        <dbReference type="ARBA" id="ARBA00022630"/>
    </source>
</evidence>
<accession>X1A1J3</accession>
<comment type="similarity">
    <text evidence="2">Belongs to the nitroreductase family.</text>
</comment>
<evidence type="ECO:0000256" key="2">
    <source>
        <dbReference type="ARBA" id="ARBA00007118"/>
    </source>
</evidence>
<protein>
    <recommendedName>
        <fullName evidence="6">Nitroreductase domain-containing protein</fullName>
    </recommendedName>
</protein>
<dbReference type="Gene3D" id="3.40.109.10">
    <property type="entry name" value="NADH Oxidase"/>
    <property type="match status" value="1"/>
</dbReference>
<comment type="cofactor">
    <cofactor evidence="1">
        <name>FMN</name>
        <dbReference type="ChEBI" id="CHEBI:58210"/>
    </cofactor>
</comment>
<evidence type="ECO:0000256" key="1">
    <source>
        <dbReference type="ARBA" id="ARBA00001917"/>
    </source>
</evidence>
<evidence type="ECO:0000256" key="4">
    <source>
        <dbReference type="ARBA" id="ARBA00022643"/>
    </source>
</evidence>
<dbReference type="GO" id="GO:0016491">
    <property type="term" value="F:oxidoreductase activity"/>
    <property type="evidence" value="ECO:0007669"/>
    <property type="project" value="UniProtKB-KW"/>
</dbReference>
<dbReference type="EMBL" id="BART01017254">
    <property type="protein sequence ID" value="GAG75930.1"/>
    <property type="molecule type" value="Genomic_DNA"/>
</dbReference>
<dbReference type="PANTHER" id="PTHR43673">
    <property type="entry name" value="NAD(P)H NITROREDUCTASE YDGI-RELATED"/>
    <property type="match status" value="1"/>
</dbReference>
<evidence type="ECO:0000256" key="5">
    <source>
        <dbReference type="ARBA" id="ARBA00023002"/>
    </source>
</evidence>
<dbReference type="Pfam" id="PF00881">
    <property type="entry name" value="Nitroreductase"/>
    <property type="match status" value="1"/>
</dbReference>
<comment type="caution">
    <text evidence="7">The sequence shown here is derived from an EMBL/GenBank/DDBJ whole genome shotgun (WGS) entry which is preliminary data.</text>
</comment>
<feature type="non-terminal residue" evidence="7">
    <location>
        <position position="69"/>
    </location>
</feature>
<keyword evidence="4" id="KW-0288">FMN</keyword>
<keyword evidence="5" id="KW-0560">Oxidoreductase</keyword>
<gene>
    <name evidence="7" type="ORF">S01H4_32897</name>
</gene>
<evidence type="ECO:0000313" key="7">
    <source>
        <dbReference type="EMBL" id="GAG75930.1"/>
    </source>
</evidence>
<dbReference type="SUPFAM" id="SSF55469">
    <property type="entry name" value="FMN-dependent nitroreductase-like"/>
    <property type="match status" value="1"/>
</dbReference>
<sequence>MSLYEVIISRRSIRQFQPEPIPREDLERMINAARLAPSAANLQPLEFVAVESKKYAKNISLSQMGSIYC</sequence>
<reference evidence="7" key="1">
    <citation type="journal article" date="2014" name="Front. Microbiol.">
        <title>High frequency of phylogenetically diverse reductive dehalogenase-homologous genes in deep subseafloor sedimentary metagenomes.</title>
        <authorList>
            <person name="Kawai M."/>
            <person name="Futagami T."/>
            <person name="Toyoda A."/>
            <person name="Takaki Y."/>
            <person name="Nishi S."/>
            <person name="Hori S."/>
            <person name="Arai W."/>
            <person name="Tsubouchi T."/>
            <person name="Morono Y."/>
            <person name="Uchiyama I."/>
            <person name="Ito T."/>
            <person name="Fujiyama A."/>
            <person name="Inagaki F."/>
            <person name="Takami H."/>
        </authorList>
    </citation>
    <scope>NUCLEOTIDE SEQUENCE</scope>
    <source>
        <strain evidence="7">Expedition CK06-06</strain>
    </source>
</reference>
<keyword evidence="3" id="KW-0285">Flavoprotein</keyword>
<organism evidence="7">
    <name type="scientific">marine sediment metagenome</name>
    <dbReference type="NCBI Taxonomy" id="412755"/>
    <lineage>
        <taxon>unclassified sequences</taxon>
        <taxon>metagenomes</taxon>
        <taxon>ecological metagenomes</taxon>
    </lineage>
</organism>
<name>X1A1J3_9ZZZZ</name>
<feature type="domain" description="Nitroreductase" evidence="6">
    <location>
        <begin position="8"/>
        <end position="58"/>
    </location>
</feature>
<dbReference type="InterPro" id="IPR000415">
    <property type="entry name" value="Nitroreductase-like"/>
</dbReference>
<dbReference type="AlphaFoldDB" id="X1A1J3"/>
<dbReference type="InterPro" id="IPR029479">
    <property type="entry name" value="Nitroreductase"/>
</dbReference>
<dbReference type="PANTHER" id="PTHR43673:SF2">
    <property type="entry name" value="NITROREDUCTASE"/>
    <property type="match status" value="1"/>
</dbReference>